<protein>
    <recommendedName>
        <fullName evidence="4">Aldehyde dehydrogenase</fullName>
    </recommendedName>
</protein>
<accession>A0A069A9G8</accession>
<dbReference type="AlphaFoldDB" id="A0A069A9G8"/>
<dbReference type="InterPro" id="IPR029510">
    <property type="entry name" value="Ald_DH_CS_GLU"/>
</dbReference>
<dbReference type="GO" id="GO:0005737">
    <property type="term" value="C:cytoplasm"/>
    <property type="evidence" value="ECO:0007669"/>
    <property type="project" value="TreeGrafter"/>
</dbReference>
<dbReference type="EMBL" id="LK932994">
    <property type="protein sequence ID" value="CDT14714.1"/>
    <property type="molecule type" value="Genomic_DNA"/>
</dbReference>
<feature type="active site" evidence="5 6">
    <location>
        <position position="209"/>
    </location>
</feature>
<keyword evidence="2 4" id="KW-0560">Oxidoreductase</keyword>
<evidence type="ECO:0000256" key="5">
    <source>
        <dbReference type="PIRSR" id="PIRSR036492-1"/>
    </source>
</evidence>
<dbReference type="FunFam" id="3.40.605.10:FF:000004">
    <property type="entry name" value="Aldehyde dehydrogenase"/>
    <property type="match status" value="1"/>
</dbReference>
<reference evidence="10" key="1">
    <citation type="submission" date="2014-07" db="EMBL/GenBank/DDBJ databases">
        <authorList>
            <person name="Monot Marc"/>
        </authorList>
    </citation>
    <scope>NUCLEOTIDE SEQUENCE</scope>
    <source>
        <strain evidence="11">7032989</strain>
        <strain evidence="10">7032994</strain>
    </source>
</reference>
<feature type="active site" evidence="5">
    <location>
        <position position="243"/>
    </location>
</feature>
<sequence>MDIKELVKMQRKYYNTGKTRDISFRIEQLKKLKLVVSQNEEKILLALKKDLNKSDFEGFMTEVGMFYSELNFAIKNIRKWSKIKRVKSSMVNFPSISKVVPQPYGVTLIMSPWNYPFQLALIPLVWSLSAGNCVILKPSEYSVSTSSVVKDIVEDTFSKEYVAVVQGSQEESEKLLLERFDYIFFTGSTNVGRIIMKSASEHLTPITLELGGKSPCIILKDANIDLTAKRLTWGKLINAGQTCVAPDYVLVHEDRKNELIEKIKYYTNKYFGDNPCNNEQFPKIINQRHFNRILSLIDKDKIVYGGNYNKETLKIEPTIVDNVNWDDNIMKEEIFGPIFPILTYKDLDEVIQKIIQMPNPLALYIFTKNKYLENKLLEMIPAGGCCINDTVTHIATNYLPFGGIGESGMGSYHGKAGFDTFTHYKSVLKKLNLDVPIRYAPYDNKLIKVLKKIM</sequence>
<dbReference type="Gene3D" id="3.40.605.10">
    <property type="entry name" value="Aldehyde Dehydrogenase, Chain A, domain 1"/>
    <property type="match status" value="1"/>
</dbReference>
<evidence type="ECO:0000256" key="4">
    <source>
        <dbReference type="PIRNR" id="PIRNR036492"/>
    </source>
</evidence>
<proteinExistence type="inferred from homology"/>
<keyword evidence="3" id="KW-0520">NAD</keyword>
<dbReference type="InterPro" id="IPR016162">
    <property type="entry name" value="Ald_DH_N"/>
</dbReference>
<gene>
    <name evidence="10" type="primary">ywdH</name>
    <name evidence="9" type="synonym">aldH</name>
    <name evidence="11" type="ORF">BN1095_330181</name>
    <name evidence="9" type="ORF">BN1096_520519</name>
    <name evidence="10" type="ORF">BN1097_630097</name>
</gene>
<evidence type="ECO:0000256" key="6">
    <source>
        <dbReference type="PROSITE-ProRule" id="PRU10007"/>
    </source>
</evidence>
<dbReference type="EMBL" id="LK932402">
    <property type="protein sequence ID" value="CDS87515.1"/>
    <property type="molecule type" value="Genomic_DNA"/>
</dbReference>
<comment type="similarity">
    <text evidence="1 4 7">Belongs to the aldehyde dehydrogenase family.</text>
</comment>
<feature type="domain" description="Aldehyde dehydrogenase" evidence="8">
    <location>
        <begin position="2"/>
        <end position="427"/>
    </location>
</feature>
<dbReference type="InterPro" id="IPR016160">
    <property type="entry name" value="Ald_DH_CS_CYS"/>
</dbReference>
<evidence type="ECO:0000259" key="8">
    <source>
        <dbReference type="Pfam" id="PF00171"/>
    </source>
</evidence>
<dbReference type="FunFam" id="3.40.309.10:FF:000003">
    <property type="entry name" value="Aldehyde dehydrogenase"/>
    <property type="match status" value="1"/>
</dbReference>
<dbReference type="InterPro" id="IPR016163">
    <property type="entry name" value="Ald_DH_C"/>
</dbReference>
<dbReference type="PANTHER" id="PTHR43570:SF16">
    <property type="entry name" value="ALDEHYDE DEHYDROGENASE TYPE III, ISOFORM Q"/>
    <property type="match status" value="1"/>
</dbReference>
<evidence type="ECO:0000256" key="1">
    <source>
        <dbReference type="ARBA" id="ARBA00009986"/>
    </source>
</evidence>
<dbReference type="Gene3D" id="3.40.309.10">
    <property type="entry name" value="Aldehyde Dehydrogenase, Chain A, domain 2"/>
    <property type="match status" value="1"/>
</dbReference>
<dbReference type="GO" id="GO:0004029">
    <property type="term" value="F:aldehyde dehydrogenase (NAD+) activity"/>
    <property type="evidence" value="ECO:0007669"/>
    <property type="project" value="TreeGrafter"/>
</dbReference>
<organism evidence="10">
    <name type="scientific">Clostridioides difficile</name>
    <name type="common">Peptoclostridium difficile</name>
    <dbReference type="NCBI Taxonomy" id="1496"/>
    <lineage>
        <taxon>Bacteria</taxon>
        <taxon>Bacillati</taxon>
        <taxon>Bacillota</taxon>
        <taxon>Clostridia</taxon>
        <taxon>Peptostreptococcales</taxon>
        <taxon>Peptostreptococcaceae</taxon>
        <taxon>Clostridioides</taxon>
    </lineage>
</organism>
<dbReference type="PROSITE" id="PS00070">
    <property type="entry name" value="ALDEHYDE_DEHYDR_CYS"/>
    <property type="match status" value="1"/>
</dbReference>
<dbReference type="InterPro" id="IPR012394">
    <property type="entry name" value="Aldehyde_DH_NAD(P)"/>
</dbReference>
<evidence type="ECO:0000256" key="2">
    <source>
        <dbReference type="ARBA" id="ARBA00023002"/>
    </source>
</evidence>
<dbReference type="Pfam" id="PF00171">
    <property type="entry name" value="Aldedh"/>
    <property type="match status" value="1"/>
</dbReference>
<dbReference type="PROSITE" id="PS00687">
    <property type="entry name" value="ALDEHYDE_DEHYDR_GLU"/>
    <property type="match status" value="1"/>
</dbReference>
<dbReference type="EMBL" id="LK932505">
    <property type="protein sequence ID" value="CDS85861.1"/>
    <property type="molecule type" value="Genomic_DNA"/>
</dbReference>
<evidence type="ECO:0000256" key="7">
    <source>
        <dbReference type="RuleBase" id="RU003345"/>
    </source>
</evidence>
<dbReference type="GO" id="GO:0006081">
    <property type="term" value="P:aldehyde metabolic process"/>
    <property type="evidence" value="ECO:0007669"/>
    <property type="project" value="InterPro"/>
</dbReference>
<dbReference type="InterPro" id="IPR016161">
    <property type="entry name" value="Ald_DH/histidinol_DH"/>
</dbReference>
<evidence type="ECO:0000313" key="9">
    <source>
        <dbReference type="EMBL" id="CDS85861.1"/>
    </source>
</evidence>
<dbReference type="PANTHER" id="PTHR43570">
    <property type="entry name" value="ALDEHYDE DEHYDROGENASE"/>
    <property type="match status" value="1"/>
</dbReference>
<dbReference type="CDD" id="cd07136">
    <property type="entry name" value="ALDH_YwdH-P39616"/>
    <property type="match status" value="1"/>
</dbReference>
<dbReference type="SUPFAM" id="SSF53720">
    <property type="entry name" value="ALDH-like"/>
    <property type="match status" value="1"/>
</dbReference>
<dbReference type="PIRSF" id="PIRSF036492">
    <property type="entry name" value="ALDH"/>
    <property type="match status" value="1"/>
</dbReference>
<evidence type="ECO:0000313" key="11">
    <source>
        <dbReference type="EMBL" id="CDT14714.1"/>
    </source>
</evidence>
<evidence type="ECO:0000256" key="3">
    <source>
        <dbReference type="ARBA" id="ARBA00023027"/>
    </source>
</evidence>
<dbReference type="InterPro" id="IPR015590">
    <property type="entry name" value="Aldehyde_DH_dom"/>
</dbReference>
<dbReference type="RefSeq" id="WP_021366951.1">
    <property type="nucleotide sequence ID" value="NZ_BBYB01000197.1"/>
</dbReference>
<evidence type="ECO:0000313" key="10">
    <source>
        <dbReference type="EMBL" id="CDS87515.1"/>
    </source>
</evidence>
<name>A0A069A9G8_CLODI</name>